<evidence type="ECO:0000313" key="2">
    <source>
        <dbReference type="Proteomes" id="UP001346869"/>
    </source>
</evidence>
<evidence type="ECO:0000313" key="1">
    <source>
        <dbReference type="EMBL" id="KAK5854498.1"/>
    </source>
</evidence>
<reference evidence="1 2" key="1">
    <citation type="journal article" date="2023" name="Genes (Basel)">
        <title>Chromosome-Level Genome Assembly and Circadian Gene Repertoire of the Patagonia Blennie Eleginops maclovinus-The Closest Ancestral Proxy of Antarctic Cryonotothenioids.</title>
        <authorList>
            <person name="Cheng C.C."/>
            <person name="Rivera-Colon A.G."/>
            <person name="Minhas B.F."/>
            <person name="Wilson L."/>
            <person name="Rayamajhi N."/>
            <person name="Vargas-Chacoff L."/>
            <person name="Catchen J.M."/>
        </authorList>
    </citation>
    <scope>NUCLEOTIDE SEQUENCE [LARGE SCALE GENOMIC DNA]</scope>
    <source>
        <strain evidence="1">JMC-PN-2008</strain>
    </source>
</reference>
<dbReference type="EMBL" id="JAUZQC010000018">
    <property type="protein sequence ID" value="KAK5854498.1"/>
    <property type="molecule type" value="Genomic_DNA"/>
</dbReference>
<organism evidence="1 2">
    <name type="scientific">Eleginops maclovinus</name>
    <name type="common">Patagonian blennie</name>
    <name type="synonym">Eleginus maclovinus</name>
    <dbReference type="NCBI Taxonomy" id="56733"/>
    <lineage>
        <taxon>Eukaryota</taxon>
        <taxon>Metazoa</taxon>
        <taxon>Chordata</taxon>
        <taxon>Craniata</taxon>
        <taxon>Vertebrata</taxon>
        <taxon>Euteleostomi</taxon>
        <taxon>Actinopterygii</taxon>
        <taxon>Neopterygii</taxon>
        <taxon>Teleostei</taxon>
        <taxon>Neoteleostei</taxon>
        <taxon>Acanthomorphata</taxon>
        <taxon>Eupercaria</taxon>
        <taxon>Perciformes</taxon>
        <taxon>Notothenioidei</taxon>
        <taxon>Eleginopidae</taxon>
        <taxon>Eleginops</taxon>
    </lineage>
</organism>
<comment type="caution">
    <text evidence="1">The sequence shown here is derived from an EMBL/GenBank/DDBJ whole genome shotgun (WGS) entry which is preliminary data.</text>
</comment>
<reference evidence="1 2" key="2">
    <citation type="journal article" date="2023" name="Mol. Biol. Evol.">
        <title>Genomics of Secondarily Temperate Adaptation in the Only Non-Antarctic Icefish.</title>
        <authorList>
            <person name="Rivera-Colon A.G."/>
            <person name="Rayamajhi N."/>
            <person name="Minhas B.F."/>
            <person name="Madrigal G."/>
            <person name="Bilyk K.T."/>
            <person name="Yoon V."/>
            <person name="Hune M."/>
            <person name="Gregory S."/>
            <person name="Cheng C.H.C."/>
            <person name="Catchen J.M."/>
        </authorList>
    </citation>
    <scope>NUCLEOTIDE SEQUENCE [LARGE SCALE GENOMIC DNA]</scope>
    <source>
        <strain evidence="1">JMC-PN-2008</strain>
    </source>
</reference>
<dbReference type="Proteomes" id="UP001346869">
    <property type="component" value="Unassembled WGS sequence"/>
</dbReference>
<gene>
    <name evidence="1" type="ORF">PBY51_004686</name>
</gene>
<proteinExistence type="predicted"/>
<name>A0AAN8AGN3_ELEMC</name>
<keyword evidence="2" id="KW-1185">Reference proteome</keyword>
<sequence>MFCEWRVNLGEGEEDFLVQIPQPGEDFAPRKPPDLGVQEQLLEVRAHLITEDREKTGPRDFKARDLIKFTIRTASSRTARNSWGIRFVANAWRWMMQCFQTAAGATACTCLTRPL</sequence>
<protein>
    <submittedName>
        <fullName evidence="1">Uncharacterized protein</fullName>
    </submittedName>
</protein>
<dbReference type="AlphaFoldDB" id="A0AAN8AGN3"/>
<accession>A0AAN8AGN3</accession>